<feature type="compositionally biased region" description="Polar residues" evidence="1">
    <location>
        <begin position="1"/>
        <end position="21"/>
    </location>
</feature>
<evidence type="ECO:0000313" key="3">
    <source>
        <dbReference type="Proteomes" id="UP000676336"/>
    </source>
</evidence>
<feature type="region of interest" description="Disordered" evidence="1">
    <location>
        <begin position="88"/>
        <end position="120"/>
    </location>
</feature>
<comment type="caution">
    <text evidence="2">The sequence shown here is derived from an EMBL/GenBank/DDBJ whole genome shotgun (WGS) entry which is preliminary data.</text>
</comment>
<dbReference type="EMBL" id="CAJOBI010321620">
    <property type="protein sequence ID" value="CAF5186035.1"/>
    <property type="molecule type" value="Genomic_DNA"/>
</dbReference>
<evidence type="ECO:0000256" key="1">
    <source>
        <dbReference type="SAM" id="MobiDB-lite"/>
    </source>
</evidence>
<protein>
    <submittedName>
        <fullName evidence="2">Uncharacterized protein</fullName>
    </submittedName>
</protein>
<sequence>MSSVNYGNEVITSNDETTNPSGAIIQHPYLNPNVNVAYAAAAAVASSASSIGSYQNYYDHALPTQQLLHVPPAAGFYPAATTVLNHPHHTDFNNSSPSVASSSSSIESARKTTNRKRNAIDPEKLPGVALSTKANTKRKQVCFNHNGQSLNFTLEIIAIVLRSTSAFTSVRNHVLSSYHDDVICTR</sequence>
<proteinExistence type="predicted"/>
<reference evidence="2" key="1">
    <citation type="submission" date="2021-02" db="EMBL/GenBank/DDBJ databases">
        <authorList>
            <person name="Nowell W R."/>
        </authorList>
    </citation>
    <scope>NUCLEOTIDE SEQUENCE</scope>
</reference>
<feature type="region of interest" description="Disordered" evidence="1">
    <location>
        <begin position="1"/>
        <end position="24"/>
    </location>
</feature>
<organism evidence="2 3">
    <name type="scientific">Rotaria magnacalcarata</name>
    <dbReference type="NCBI Taxonomy" id="392030"/>
    <lineage>
        <taxon>Eukaryota</taxon>
        <taxon>Metazoa</taxon>
        <taxon>Spiralia</taxon>
        <taxon>Gnathifera</taxon>
        <taxon>Rotifera</taxon>
        <taxon>Eurotatoria</taxon>
        <taxon>Bdelloidea</taxon>
        <taxon>Philodinida</taxon>
        <taxon>Philodinidae</taxon>
        <taxon>Rotaria</taxon>
    </lineage>
</organism>
<feature type="compositionally biased region" description="Low complexity" evidence="1">
    <location>
        <begin position="95"/>
        <end position="107"/>
    </location>
</feature>
<gene>
    <name evidence="2" type="ORF">SMN809_LOCUS70502</name>
</gene>
<dbReference type="Proteomes" id="UP000676336">
    <property type="component" value="Unassembled WGS sequence"/>
</dbReference>
<name>A0A8S3HTK9_9BILA</name>
<accession>A0A8S3HTK9</accession>
<dbReference type="AlphaFoldDB" id="A0A8S3HTK9"/>
<evidence type="ECO:0000313" key="2">
    <source>
        <dbReference type="EMBL" id="CAF5186035.1"/>
    </source>
</evidence>